<accession>A0A9D2CDM6</accession>
<dbReference type="Pfam" id="PF13350">
    <property type="entry name" value="Y_phosphatase3"/>
    <property type="match status" value="1"/>
</dbReference>
<dbReference type="PROSITE" id="PS51272">
    <property type="entry name" value="SLH"/>
    <property type="match status" value="3"/>
</dbReference>
<protein>
    <submittedName>
        <fullName evidence="4">SAM-dependent chlorinase/fluorinase</fullName>
    </submittedName>
</protein>
<dbReference type="Gene3D" id="3.40.50.1820">
    <property type="entry name" value="alpha/beta hydrolase"/>
    <property type="match status" value="1"/>
</dbReference>
<keyword evidence="1" id="KW-0677">Repeat</keyword>
<dbReference type="Gene3D" id="2.40.30.90">
    <property type="entry name" value="Bacterial fluorinating enzyme like"/>
    <property type="match status" value="1"/>
</dbReference>
<name>A0A9D2CDM6_9FIRM</name>
<evidence type="ECO:0000256" key="2">
    <source>
        <dbReference type="ARBA" id="ARBA00022801"/>
    </source>
</evidence>
<dbReference type="SUPFAM" id="SSF101852">
    <property type="entry name" value="Bacterial fluorinating enzyme, C-terminal domain"/>
    <property type="match status" value="1"/>
</dbReference>
<dbReference type="Gene3D" id="3.90.190.10">
    <property type="entry name" value="Protein tyrosine phosphatase superfamily"/>
    <property type="match status" value="1"/>
</dbReference>
<organism evidence="4 5">
    <name type="scientific">Candidatus Intestinimonas merdavium</name>
    <dbReference type="NCBI Taxonomy" id="2838622"/>
    <lineage>
        <taxon>Bacteria</taxon>
        <taxon>Bacillati</taxon>
        <taxon>Bacillota</taxon>
        <taxon>Clostridia</taxon>
        <taxon>Eubacteriales</taxon>
        <taxon>Intestinimonas</taxon>
    </lineage>
</organism>
<dbReference type="Pfam" id="PF20257">
    <property type="entry name" value="SAM_HAT_C"/>
    <property type="match status" value="1"/>
</dbReference>
<dbReference type="InterPro" id="IPR026893">
    <property type="entry name" value="Tyr/Ser_Pase_IphP-type"/>
</dbReference>
<gene>
    <name evidence="4" type="ORF">H9826_04135</name>
</gene>
<evidence type="ECO:0000256" key="1">
    <source>
        <dbReference type="ARBA" id="ARBA00022737"/>
    </source>
</evidence>
<reference evidence="4" key="1">
    <citation type="journal article" date="2021" name="PeerJ">
        <title>Extensive microbial diversity within the chicken gut microbiome revealed by metagenomics and culture.</title>
        <authorList>
            <person name="Gilroy R."/>
            <person name="Ravi A."/>
            <person name="Getino M."/>
            <person name="Pursley I."/>
            <person name="Horton D.L."/>
            <person name="Alikhan N.F."/>
            <person name="Baker D."/>
            <person name="Gharbi K."/>
            <person name="Hall N."/>
            <person name="Watson M."/>
            <person name="Adriaenssens E.M."/>
            <person name="Foster-Nyarko E."/>
            <person name="Jarju S."/>
            <person name="Secka A."/>
            <person name="Antonio M."/>
            <person name="Oren A."/>
            <person name="Chaudhuri R.R."/>
            <person name="La Ragione R."/>
            <person name="Hildebrand F."/>
            <person name="Pallen M.J."/>
        </authorList>
    </citation>
    <scope>NUCLEOTIDE SEQUENCE</scope>
    <source>
        <strain evidence="4">CHK33-7979</strain>
    </source>
</reference>
<evidence type="ECO:0000313" key="5">
    <source>
        <dbReference type="Proteomes" id="UP000886824"/>
    </source>
</evidence>
<dbReference type="InterPro" id="IPR029058">
    <property type="entry name" value="AB_hydrolase_fold"/>
</dbReference>
<dbReference type="SUPFAM" id="SSF53474">
    <property type="entry name" value="alpha/beta-Hydrolases"/>
    <property type="match status" value="1"/>
</dbReference>
<dbReference type="InterPro" id="IPR050261">
    <property type="entry name" value="FrsA_esterase"/>
</dbReference>
<keyword evidence="2" id="KW-0378">Hydrolase</keyword>
<sequence length="818" mass="86126">VWADLDPSAWYAEAVNYVIGNGIMGSTSTEANLFNPTGTVTRATVYQTLYNMEGKPAVAEAATFSDVAGTWYADSAAWAEDAGLTTGDGTGAYAGDRAVTRAELATIFTRYAQVKGLTTATGDLSGYADAADVADWASDGMSAAVGSGILGGKPGNLLDPNGTAVRAELATILLNFSKLSPAEETEEPAEEPVVDNGAYTETAVSIEVPETDGIPAHTVPAIVTIPSGEGKFPAVVMLHGTGSDKHEAGMGYDYAAPVLAEAGIATIRFDFMGNGESTASYADYCYTSANIDAKAAADYMAGLESIDGEKLGIMGWSQGGTNALLAAAAYPETFKAVVTWSGATTLNGSTLFAEGFDAAYEQAKTNGTYTMTFDWRDPLEVGTRWFEEVESTDVLAETAKITAPVVAINGDLDTTVPPENATAIAEAAQNGTVWMIEGADHTYNVFTEEDHATILKTAADTAAFFQQAFDGALTGTVTSVSKYGNVTTDLSLEAMGTIDAEAGDILTITVNGTSMDVPYGTAYSDVDNGSVISLPDTDTNTLAVAINMGNFAETYGAAEGTVITVAMKEKGGYLEEYQIRNIDSLRTNDRADYASDEVFANFRPVVMGDIAEGVLYRSSSPVNPELGRNTYADALAEAAGIKTVLNLADNEETMKAYEGYAESHYATLNVVPLDMGVDFAAEDFNAKLKTGLEYMIANEGPYLVHCNEGKDRAGFVTALLEALMGGTVDEIKADYMTSYENYYHVEKDSEQYNKIAESNIMNTLRTIAGLEEGADLAGVDLQAAAETYLTGTVGLSAEQVDALRATLSAAVVETEQVA</sequence>
<dbReference type="SUPFAM" id="SSF52799">
    <property type="entry name" value="(Phosphotyrosine protein) phosphatases II"/>
    <property type="match status" value="1"/>
</dbReference>
<comment type="caution">
    <text evidence="4">The sequence shown here is derived from an EMBL/GenBank/DDBJ whole genome shotgun (WGS) entry which is preliminary data.</text>
</comment>
<evidence type="ECO:0000259" key="3">
    <source>
        <dbReference type="PROSITE" id="PS51272"/>
    </source>
</evidence>
<dbReference type="InterPro" id="IPR001375">
    <property type="entry name" value="Peptidase_S9_cat"/>
</dbReference>
<dbReference type="InterPro" id="IPR001119">
    <property type="entry name" value="SLH_dom"/>
</dbReference>
<dbReference type="Proteomes" id="UP000886824">
    <property type="component" value="Unassembled WGS sequence"/>
</dbReference>
<dbReference type="GO" id="GO:0004721">
    <property type="term" value="F:phosphoprotein phosphatase activity"/>
    <property type="evidence" value="ECO:0007669"/>
    <property type="project" value="InterPro"/>
</dbReference>
<dbReference type="InterPro" id="IPR023227">
    <property type="entry name" value="SAM_OH_AdoTrfase_C_sf"/>
</dbReference>
<feature type="domain" description="SLH" evidence="3">
    <location>
        <begin position="59"/>
        <end position="122"/>
    </location>
</feature>
<dbReference type="Pfam" id="PF00395">
    <property type="entry name" value="SLH"/>
    <property type="match status" value="3"/>
</dbReference>
<dbReference type="InterPro" id="IPR029021">
    <property type="entry name" value="Prot-tyrosine_phosphatase-like"/>
</dbReference>
<dbReference type="InterPro" id="IPR046470">
    <property type="entry name" value="SAM_HAT_C"/>
</dbReference>
<feature type="domain" description="SLH" evidence="3">
    <location>
        <begin position="1"/>
        <end position="58"/>
    </location>
</feature>
<dbReference type="GO" id="GO:0052689">
    <property type="term" value="F:carboxylic ester hydrolase activity"/>
    <property type="evidence" value="ECO:0007669"/>
    <property type="project" value="UniProtKB-ARBA"/>
</dbReference>
<feature type="domain" description="SLH" evidence="3">
    <location>
        <begin position="124"/>
        <end position="187"/>
    </location>
</feature>
<reference evidence="4" key="2">
    <citation type="submission" date="2021-04" db="EMBL/GenBank/DDBJ databases">
        <authorList>
            <person name="Gilroy R."/>
        </authorList>
    </citation>
    <scope>NUCLEOTIDE SEQUENCE</scope>
    <source>
        <strain evidence="4">CHK33-7979</strain>
    </source>
</reference>
<dbReference type="GO" id="GO:0008236">
    <property type="term" value="F:serine-type peptidase activity"/>
    <property type="evidence" value="ECO:0007669"/>
    <property type="project" value="InterPro"/>
</dbReference>
<proteinExistence type="predicted"/>
<dbReference type="GO" id="GO:0006508">
    <property type="term" value="P:proteolysis"/>
    <property type="evidence" value="ECO:0007669"/>
    <property type="project" value="InterPro"/>
</dbReference>
<dbReference type="PANTHER" id="PTHR22946">
    <property type="entry name" value="DIENELACTONE HYDROLASE DOMAIN-CONTAINING PROTEIN-RELATED"/>
    <property type="match status" value="1"/>
</dbReference>
<dbReference type="Pfam" id="PF00326">
    <property type="entry name" value="Peptidase_S9"/>
    <property type="match status" value="1"/>
</dbReference>
<dbReference type="PANTHER" id="PTHR22946:SF9">
    <property type="entry name" value="POLYKETIDE TRANSFERASE AF380"/>
    <property type="match status" value="1"/>
</dbReference>
<feature type="non-terminal residue" evidence="4">
    <location>
        <position position="1"/>
    </location>
</feature>
<evidence type="ECO:0000313" key="4">
    <source>
        <dbReference type="EMBL" id="HIY73152.1"/>
    </source>
</evidence>
<dbReference type="EMBL" id="DXCX01000044">
    <property type="protein sequence ID" value="HIY73152.1"/>
    <property type="molecule type" value="Genomic_DNA"/>
</dbReference>
<dbReference type="AlphaFoldDB" id="A0A9D2CDM6"/>